<dbReference type="InterPro" id="IPR025333">
    <property type="entry name" value="DUF4239"/>
</dbReference>
<keyword evidence="1" id="KW-0812">Transmembrane</keyword>
<evidence type="ECO:0000313" key="2">
    <source>
        <dbReference type="EMBL" id="MQT11447.1"/>
    </source>
</evidence>
<dbReference type="EMBL" id="VWNA01000001">
    <property type="protein sequence ID" value="MQT11447.1"/>
    <property type="molecule type" value="Genomic_DNA"/>
</dbReference>
<name>A0A6A7XZA2_9HYPH</name>
<keyword evidence="1" id="KW-1133">Transmembrane helix</keyword>
<evidence type="ECO:0008006" key="4">
    <source>
        <dbReference type="Google" id="ProtNLM"/>
    </source>
</evidence>
<keyword evidence="1" id="KW-0472">Membrane</keyword>
<organism evidence="2 3">
    <name type="scientific">Segnochrobactrum spirostomi</name>
    <dbReference type="NCBI Taxonomy" id="2608987"/>
    <lineage>
        <taxon>Bacteria</taxon>
        <taxon>Pseudomonadati</taxon>
        <taxon>Pseudomonadota</taxon>
        <taxon>Alphaproteobacteria</taxon>
        <taxon>Hyphomicrobiales</taxon>
        <taxon>Segnochrobactraceae</taxon>
        <taxon>Segnochrobactrum</taxon>
    </lineage>
</organism>
<keyword evidence="3" id="KW-1185">Reference proteome</keyword>
<feature type="transmembrane region" description="Helical" evidence="1">
    <location>
        <begin position="40"/>
        <end position="61"/>
    </location>
</feature>
<reference evidence="2 3" key="1">
    <citation type="submission" date="2019-09" db="EMBL/GenBank/DDBJ databases">
        <title>Segnochrobactrum spirostomi gen. nov., sp. nov., isolated from the ciliate Spirostomum cf. yagiui and description of a novel family, Segnochrobactraceae fam. nov. within the order Rhizobiales of the class Alphaproteobacteria.</title>
        <authorList>
            <person name="Akter S."/>
            <person name="Shazib S.U.A."/>
            <person name="Shin M.K."/>
        </authorList>
    </citation>
    <scope>NUCLEOTIDE SEQUENCE [LARGE SCALE GENOMIC DNA]</scope>
    <source>
        <strain evidence="2 3">Sp-1</strain>
    </source>
</reference>
<dbReference type="Proteomes" id="UP000332515">
    <property type="component" value="Unassembled WGS sequence"/>
</dbReference>
<gene>
    <name evidence="2" type="ORF">F0357_01900</name>
</gene>
<dbReference type="AlphaFoldDB" id="A0A6A7XZA2"/>
<feature type="transmembrane region" description="Helical" evidence="1">
    <location>
        <begin position="6"/>
        <end position="28"/>
    </location>
</feature>
<protein>
    <recommendedName>
        <fullName evidence="4">DUF4239 domain-containing protein</fullName>
    </recommendedName>
</protein>
<sequence>MDSFFIGLGVFVLVAFGTLLGMRLQRYLPVHHRDDRTRDVVNLGIGMVAAMASLVLGLLIASVKGNFDTASADTKTLAGDYILINVTLHEYGRDAEPVLKLLRSNVHYAAWILGFPEQRPPKPAVHFTDVLQAIRLLKPTDQAQTDARSYALQLTVDVGKLFNALRGDASGSVPPLLLIVLSGWLFIIFLSFGLFAPRNPVATITLIICAASIGDAFT</sequence>
<dbReference type="Pfam" id="PF14023">
    <property type="entry name" value="Bestrophin-like"/>
    <property type="match status" value="1"/>
</dbReference>
<evidence type="ECO:0000313" key="3">
    <source>
        <dbReference type="Proteomes" id="UP000332515"/>
    </source>
</evidence>
<accession>A0A6A7XZA2</accession>
<feature type="transmembrane region" description="Helical" evidence="1">
    <location>
        <begin position="176"/>
        <end position="196"/>
    </location>
</feature>
<evidence type="ECO:0000256" key="1">
    <source>
        <dbReference type="SAM" id="Phobius"/>
    </source>
</evidence>
<comment type="caution">
    <text evidence="2">The sequence shown here is derived from an EMBL/GenBank/DDBJ whole genome shotgun (WGS) entry which is preliminary data.</text>
</comment>
<dbReference type="RefSeq" id="WP_153478121.1">
    <property type="nucleotide sequence ID" value="NZ_VWNA01000001.1"/>
</dbReference>
<proteinExistence type="predicted"/>